<evidence type="ECO:0000256" key="1">
    <source>
        <dbReference type="ARBA" id="ARBA00023239"/>
    </source>
</evidence>
<dbReference type="AlphaFoldDB" id="A0A518B4V4"/>
<dbReference type="SUPFAM" id="SSF51556">
    <property type="entry name" value="Metallo-dependent hydrolases"/>
    <property type="match status" value="1"/>
</dbReference>
<protein>
    <submittedName>
        <fullName evidence="3">Amidohydrolase</fullName>
    </submittedName>
</protein>
<keyword evidence="4" id="KW-1185">Reference proteome</keyword>
<dbReference type="PROSITE" id="PS51318">
    <property type="entry name" value="TAT"/>
    <property type="match status" value="1"/>
</dbReference>
<proteinExistence type="predicted"/>
<evidence type="ECO:0000259" key="2">
    <source>
        <dbReference type="Pfam" id="PF04909"/>
    </source>
</evidence>
<evidence type="ECO:0000313" key="4">
    <source>
        <dbReference type="Proteomes" id="UP000317093"/>
    </source>
</evidence>
<dbReference type="KEGG" id="knv:Pan216_28480"/>
<dbReference type="GO" id="GO:0016787">
    <property type="term" value="F:hydrolase activity"/>
    <property type="evidence" value="ECO:0007669"/>
    <property type="project" value="UniProtKB-KW"/>
</dbReference>
<evidence type="ECO:0000313" key="3">
    <source>
        <dbReference type="EMBL" id="QDU61982.1"/>
    </source>
</evidence>
<name>A0A518B4V4_9BACT</name>
<dbReference type="GO" id="GO:0005737">
    <property type="term" value="C:cytoplasm"/>
    <property type="evidence" value="ECO:0007669"/>
    <property type="project" value="TreeGrafter"/>
</dbReference>
<dbReference type="GO" id="GO:0019748">
    <property type="term" value="P:secondary metabolic process"/>
    <property type="evidence" value="ECO:0007669"/>
    <property type="project" value="TreeGrafter"/>
</dbReference>
<gene>
    <name evidence="3" type="ORF">Pan216_28480</name>
</gene>
<dbReference type="PANTHER" id="PTHR21240:SF28">
    <property type="entry name" value="ISO-OROTATE DECARBOXYLASE (EUROFUNG)"/>
    <property type="match status" value="1"/>
</dbReference>
<organism evidence="3 4">
    <name type="scientific">Kolteria novifilia</name>
    <dbReference type="NCBI Taxonomy" id="2527975"/>
    <lineage>
        <taxon>Bacteria</taxon>
        <taxon>Pseudomonadati</taxon>
        <taxon>Planctomycetota</taxon>
        <taxon>Planctomycetia</taxon>
        <taxon>Kolteriales</taxon>
        <taxon>Kolteriaceae</taxon>
        <taxon>Kolteria</taxon>
    </lineage>
</organism>
<feature type="domain" description="Amidohydrolase-related" evidence="2">
    <location>
        <begin position="94"/>
        <end position="294"/>
    </location>
</feature>
<sequence>MMRWQGSRRTWMRTTAASALAATWGQAEGQQPNEPRIDTARAVGEVWDSHTHLATFAGRTPEEKAEQALQFARRMGIARLVTFMGWPLLQSPTREQIREQNDQVLAALRADPWRLLGYVYVNPTDVEGSLAEIRRCVADGPMVGIKLWVAERCSHAQLDPIVELATELDAVIYQHTWIKTTGNLPGESTPADLVELAARHPTAKLICGHSCGTWELGLRIVQQSPSLRFEIAGTDPTAGVTERAVDVLGAERVIFGSDAGGRSFGTQLAKMLGADISDADKSLILGGNLRELLRPILTSKGLFS</sequence>
<keyword evidence="3" id="KW-0378">Hydrolase</keyword>
<dbReference type="EMBL" id="CP036279">
    <property type="protein sequence ID" value="QDU61982.1"/>
    <property type="molecule type" value="Genomic_DNA"/>
</dbReference>
<keyword evidence="1" id="KW-0456">Lyase</keyword>
<dbReference type="GO" id="GO:0016831">
    <property type="term" value="F:carboxy-lyase activity"/>
    <property type="evidence" value="ECO:0007669"/>
    <property type="project" value="InterPro"/>
</dbReference>
<dbReference type="PANTHER" id="PTHR21240">
    <property type="entry name" value="2-AMINO-3-CARBOXYLMUCONATE-6-SEMIALDEHYDE DECARBOXYLASE"/>
    <property type="match status" value="1"/>
</dbReference>
<dbReference type="InterPro" id="IPR006311">
    <property type="entry name" value="TAT_signal"/>
</dbReference>
<dbReference type="Proteomes" id="UP000317093">
    <property type="component" value="Chromosome"/>
</dbReference>
<dbReference type="Gene3D" id="3.20.20.140">
    <property type="entry name" value="Metal-dependent hydrolases"/>
    <property type="match status" value="1"/>
</dbReference>
<dbReference type="InterPro" id="IPR032466">
    <property type="entry name" value="Metal_Hydrolase"/>
</dbReference>
<accession>A0A518B4V4</accession>
<dbReference type="InterPro" id="IPR032465">
    <property type="entry name" value="ACMSD"/>
</dbReference>
<reference evidence="3 4" key="1">
    <citation type="submission" date="2019-02" db="EMBL/GenBank/DDBJ databases">
        <title>Deep-cultivation of Planctomycetes and their phenomic and genomic characterization uncovers novel biology.</title>
        <authorList>
            <person name="Wiegand S."/>
            <person name="Jogler M."/>
            <person name="Boedeker C."/>
            <person name="Pinto D."/>
            <person name="Vollmers J."/>
            <person name="Rivas-Marin E."/>
            <person name="Kohn T."/>
            <person name="Peeters S.H."/>
            <person name="Heuer A."/>
            <person name="Rast P."/>
            <person name="Oberbeckmann S."/>
            <person name="Bunk B."/>
            <person name="Jeske O."/>
            <person name="Meyerdierks A."/>
            <person name="Storesund J.E."/>
            <person name="Kallscheuer N."/>
            <person name="Luecker S."/>
            <person name="Lage O.M."/>
            <person name="Pohl T."/>
            <person name="Merkel B.J."/>
            <person name="Hornburger P."/>
            <person name="Mueller R.-W."/>
            <person name="Bruemmer F."/>
            <person name="Labrenz M."/>
            <person name="Spormann A.M."/>
            <person name="Op den Camp H."/>
            <person name="Overmann J."/>
            <person name="Amann R."/>
            <person name="Jetten M.S.M."/>
            <person name="Mascher T."/>
            <person name="Medema M.H."/>
            <person name="Devos D.P."/>
            <person name="Kaster A.-K."/>
            <person name="Ovreas L."/>
            <person name="Rohde M."/>
            <person name="Galperin M.Y."/>
            <person name="Jogler C."/>
        </authorList>
    </citation>
    <scope>NUCLEOTIDE SEQUENCE [LARGE SCALE GENOMIC DNA]</scope>
    <source>
        <strain evidence="3 4">Pan216</strain>
    </source>
</reference>
<dbReference type="Pfam" id="PF04909">
    <property type="entry name" value="Amidohydro_2"/>
    <property type="match status" value="1"/>
</dbReference>
<dbReference type="InterPro" id="IPR006680">
    <property type="entry name" value="Amidohydro-rel"/>
</dbReference>